<feature type="transmembrane region" description="Helical" evidence="9">
    <location>
        <begin position="281"/>
        <end position="303"/>
    </location>
</feature>
<dbReference type="PANTHER" id="PTHR43448:SF2">
    <property type="entry name" value="PROTOHEME IX FARNESYLTRANSFERASE, MITOCHONDRIAL"/>
    <property type="match status" value="1"/>
</dbReference>
<accession>A0A852TJI3</accession>
<reference evidence="11" key="1">
    <citation type="submission" date="2020-07" db="EMBL/GenBank/DDBJ databases">
        <authorList>
            <person name="Partida-Martinez L."/>
            <person name="Huntemann M."/>
            <person name="Clum A."/>
            <person name="Wang J."/>
            <person name="Palaniappan K."/>
            <person name="Ritter S."/>
            <person name="Chen I.-M."/>
            <person name="Stamatis D."/>
            <person name="Reddy T."/>
            <person name="O'Malley R."/>
            <person name="Daum C."/>
            <person name="Shapiro N."/>
            <person name="Ivanova N."/>
            <person name="Kyrpides N."/>
            <person name="Woyke T."/>
        </authorList>
    </citation>
    <scope>NUCLEOTIDE SEQUENCE [LARGE SCALE GENOMIC DNA]</scope>
    <source>
        <strain evidence="11">AT2.8</strain>
    </source>
</reference>
<organism evidence="10 11">
    <name type="scientific">Neobacillus niacini</name>
    <dbReference type="NCBI Taxonomy" id="86668"/>
    <lineage>
        <taxon>Bacteria</taxon>
        <taxon>Bacillati</taxon>
        <taxon>Bacillota</taxon>
        <taxon>Bacilli</taxon>
        <taxon>Bacillales</taxon>
        <taxon>Bacillaceae</taxon>
        <taxon>Neobacillus</taxon>
    </lineage>
</organism>
<sequence length="305" mass="33789">MNKNEIPSTNNRKTPLLSASILIKDLKALLKAGVLAANVLPVFSGFWVALHFTGQSFADYWGLFLLTIIGSTMVMAGALILNNWYDVDIDTVMERTKNRPTVTGNIPLKVVLLMGVISTIIGFILLLLTTVEATIYGFIGWFTYVFLYTMWSKRRYTFNTIIGSVSGAVTPLIGWTAIESNLHIVPIVLFLILFIFQMPHTFAIAMKKCKEYSAAGVAMLPVVRGFAVTKVQIVVYVACLLPLPFFLAPLGTAFIVLATLFNIGWLAVSIGGFFTKNDLKWAHVVFLYSVNYITILFLLVVIVTI</sequence>
<keyword evidence="3 9" id="KW-0808">Transferase</keyword>
<evidence type="ECO:0000256" key="1">
    <source>
        <dbReference type="ARBA" id="ARBA00004141"/>
    </source>
</evidence>
<dbReference type="AlphaFoldDB" id="A0A852TJI3"/>
<dbReference type="EC" id="2.5.1.141" evidence="9"/>
<comment type="function">
    <text evidence="9">Converts heme B (protoheme IX) to heme O by substitution of the vinyl group on carbon 2 of heme B porphyrin ring with a hydroxyethyl farnesyl side group.</text>
</comment>
<evidence type="ECO:0000256" key="5">
    <source>
        <dbReference type="ARBA" id="ARBA00022989"/>
    </source>
</evidence>
<comment type="subunit">
    <text evidence="9">Interacts with CtaA.</text>
</comment>
<dbReference type="Gene3D" id="1.10.357.140">
    <property type="entry name" value="UbiA prenyltransferase"/>
    <property type="match status" value="1"/>
</dbReference>
<feature type="transmembrane region" description="Helical" evidence="9">
    <location>
        <begin position="60"/>
        <end position="85"/>
    </location>
</feature>
<dbReference type="InterPro" id="IPR006369">
    <property type="entry name" value="Protohaem_IX_farnesylTrfase"/>
</dbReference>
<dbReference type="InterPro" id="IPR044878">
    <property type="entry name" value="UbiA_sf"/>
</dbReference>
<dbReference type="NCBIfam" id="TIGR01473">
    <property type="entry name" value="cyoE_ctaB"/>
    <property type="match status" value="1"/>
</dbReference>
<dbReference type="PROSITE" id="PS00943">
    <property type="entry name" value="UBIA"/>
    <property type="match status" value="1"/>
</dbReference>
<comment type="similarity">
    <text evidence="9">Belongs to the UbiA prenyltransferase family. Protoheme IX farnesyltransferase subfamily.</text>
</comment>
<evidence type="ECO:0000313" key="10">
    <source>
        <dbReference type="EMBL" id="NYE08341.1"/>
    </source>
</evidence>
<feature type="transmembrane region" description="Helical" evidence="9">
    <location>
        <begin position="28"/>
        <end position="48"/>
    </location>
</feature>
<proteinExistence type="inferred from homology"/>
<evidence type="ECO:0000313" key="11">
    <source>
        <dbReference type="Proteomes" id="UP000548423"/>
    </source>
</evidence>
<evidence type="ECO:0000256" key="3">
    <source>
        <dbReference type="ARBA" id="ARBA00022679"/>
    </source>
</evidence>
<feature type="transmembrane region" description="Helical" evidence="9">
    <location>
        <begin position="106"/>
        <end position="127"/>
    </location>
</feature>
<name>A0A852TJI3_9BACI</name>
<feature type="transmembrane region" description="Helical" evidence="9">
    <location>
        <begin position="133"/>
        <end position="151"/>
    </location>
</feature>
<dbReference type="UniPathway" id="UPA00834">
    <property type="reaction ID" value="UER00712"/>
</dbReference>
<comment type="subcellular location">
    <subcellularLocation>
        <location evidence="9">Cell membrane</location>
        <topology evidence="9">Multi-pass membrane protein</topology>
    </subcellularLocation>
    <subcellularLocation>
        <location evidence="1">Membrane</location>
        <topology evidence="1">Multi-pass membrane protein</topology>
    </subcellularLocation>
</comment>
<evidence type="ECO:0000256" key="4">
    <source>
        <dbReference type="ARBA" id="ARBA00022692"/>
    </source>
</evidence>
<keyword evidence="7 9" id="KW-0472">Membrane</keyword>
<comment type="miscellaneous">
    <text evidence="9">Carbon 2 of the heme B porphyrin ring is defined according to the Fischer nomenclature.</text>
</comment>
<evidence type="ECO:0000256" key="9">
    <source>
        <dbReference type="HAMAP-Rule" id="MF_00154"/>
    </source>
</evidence>
<dbReference type="Pfam" id="PF01040">
    <property type="entry name" value="UbiA"/>
    <property type="match status" value="1"/>
</dbReference>
<keyword evidence="4 9" id="KW-0812">Transmembrane</keyword>
<dbReference type="HAMAP" id="MF_00154">
    <property type="entry name" value="CyoE_CtaB"/>
    <property type="match status" value="1"/>
</dbReference>
<protein>
    <recommendedName>
        <fullName evidence="9">Protoheme IX farnesyltransferase</fullName>
        <ecNumber evidence="9">2.5.1.141</ecNumber>
    </recommendedName>
    <alternativeName>
        <fullName evidence="9">Heme B farnesyltransferase</fullName>
    </alternativeName>
    <alternativeName>
        <fullName evidence="9">Heme O synthase</fullName>
    </alternativeName>
</protein>
<gene>
    <name evidence="9" type="primary">ctaB</name>
    <name evidence="10" type="ORF">F4694_005185</name>
</gene>
<keyword evidence="6 9" id="KW-0350">Heme biosynthesis</keyword>
<evidence type="ECO:0000256" key="2">
    <source>
        <dbReference type="ARBA" id="ARBA00022475"/>
    </source>
</evidence>
<keyword evidence="2 9" id="KW-1003">Cell membrane</keyword>
<dbReference type="InterPro" id="IPR030470">
    <property type="entry name" value="UbiA_prenylTrfase_CS"/>
</dbReference>
<feature type="transmembrane region" description="Helical" evidence="9">
    <location>
        <begin position="158"/>
        <end position="178"/>
    </location>
</feature>
<comment type="pathway">
    <text evidence="9">Porphyrin-containing compound metabolism; heme O biosynthesis; heme O from protoheme: step 1/1.</text>
</comment>
<comment type="caution">
    <text evidence="10">The sequence shown here is derived from an EMBL/GenBank/DDBJ whole genome shotgun (WGS) entry which is preliminary data.</text>
</comment>
<reference evidence="11" key="2">
    <citation type="submission" date="2020-08" db="EMBL/GenBank/DDBJ databases">
        <title>The Agave Microbiome: Exploring the role of microbial communities in plant adaptations to desert environments.</title>
        <authorList>
            <person name="Partida-Martinez L.P."/>
        </authorList>
    </citation>
    <scope>NUCLEOTIDE SEQUENCE [LARGE SCALE GENOMIC DNA]</scope>
    <source>
        <strain evidence="11">AT2.8</strain>
    </source>
</reference>
<evidence type="ECO:0000256" key="6">
    <source>
        <dbReference type="ARBA" id="ARBA00023133"/>
    </source>
</evidence>
<dbReference type="PANTHER" id="PTHR43448">
    <property type="entry name" value="PROTOHEME IX FARNESYLTRANSFERASE, MITOCHONDRIAL"/>
    <property type="match status" value="1"/>
</dbReference>
<dbReference type="GO" id="GO:0008495">
    <property type="term" value="F:protoheme IX farnesyltransferase activity"/>
    <property type="evidence" value="ECO:0007669"/>
    <property type="project" value="UniProtKB-UniRule"/>
</dbReference>
<dbReference type="GO" id="GO:0005886">
    <property type="term" value="C:plasma membrane"/>
    <property type="evidence" value="ECO:0007669"/>
    <property type="project" value="UniProtKB-SubCell"/>
</dbReference>
<feature type="transmembrane region" description="Helical" evidence="9">
    <location>
        <begin position="253"/>
        <end position="274"/>
    </location>
</feature>
<feature type="transmembrane region" description="Helical" evidence="9">
    <location>
        <begin position="184"/>
        <end position="206"/>
    </location>
</feature>
<dbReference type="EMBL" id="JACCBX010000013">
    <property type="protein sequence ID" value="NYE08341.1"/>
    <property type="molecule type" value="Genomic_DNA"/>
</dbReference>
<keyword evidence="5 9" id="KW-1133">Transmembrane helix</keyword>
<dbReference type="GO" id="GO:0048034">
    <property type="term" value="P:heme O biosynthetic process"/>
    <property type="evidence" value="ECO:0007669"/>
    <property type="project" value="UniProtKB-UniRule"/>
</dbReference>
<comment type="catalytic activity">
    <reaction evidence="8 9">
        <text>heme b + (2E,6E)-farnesyl diphosphate + H2O = Fe(II)-heme o + diphosphate</text>
        <dbReference type="Rhea" id="RHEA:28070"/>
        <dbReference type="ChEBI" id="CHEBI:15377"/>
        <dbReference type="ChEBI" id="CHEBI:33019"/>
        <dbReference type="ChEBI" id="CHEBI:60344"/>
        <dbReference type="ChEBI" id="CHEBI:60530"/>
        <dbReference type="ChEBI" id="CHEBI:175763"/>
        <dbReference type="EC" id="2.5.1.141"/>
    </reaction>
</comment>
<dbReference type="Proteomes" id="UP000548423">
    <property type="component" value="Unassembled WGS sequence"/>
</dbReference>
<dbReference type="InterPro" id="IPR000537">
    <property type="entry name" value="UbiA_prenyltransferase"/>
</dbReference>
<evidence type="ECO:0000256" key="8">
    <source>
        <dbReference type="ARBA" id="ARBA00047690"/>
    </source>
</evidence>
<feature type="transmembrane region" description="Helical" evidence="9">
    <location>
        <begin position="227"/>
        <end position="247"/>
    </location>
</feature>
<evidence type="ECO:0000256" key="7">
    <source>
        <dbReference type="ARBA" id="ARBA00023136"/>
    </source>
</evidence>
<dbReference type="CDD" id="cd13957">
    <property type="entry name" value="PT_UbiA_Cox10"/>
    <property type="match status" value="1"/>
</dbReference>